<feature type="domain" description="Zn(2)-C6 fungal-type" evidence="1">
    <location>
        <begin position="25"/>
        <end position="55"/>
    </location>
</feature>
<evidence type="ECO:0000259" key="1">
    <source>
        <dbReference type="PROSITE" id="PS50048"/>
    </source>
</evidence>
<dbReference type="Proteomes" id="UP000719766">
    <property type="component" value="Unassembled WGS sequence"/>
</dbReference>
<protein>
    <recommendedName>
        <fullName evidence="1">Zn(2)-C6 fungal-type domain-containing protein</fullName>
    </recommendedName>
</protein>
<dbReference type="AlphaFoldDB" id="A0A9P7AFA0"/>
<gene>
    <name evidence="2" type="ORF">HD556DRAFT_1195340</name>
</gene>
<reference evidence="2" key="1">
    <citation type="journal article" date="2020" name="New Phytol.">
        <title>Comparative genomics reveals dynamic genome evolution in host specialist ectomycorrhizal fungi.</title>
        <authorList>
            <person name="Lofgren L.A."/>
            <person name="Nguyen N.H."/>
            <person name="Vilgalys R."/>
            <person name="Ruytinx J."/>
            <person name="Liao H.L."/>
            <person name="Branco S."/>
            <person name="Kuo A."/>
            <person name="LaButti K."/>
            <person name="Lipzen A."/>
            <person name="Andreopoulos W."/>
            <person name="Pangilinan J."/>
            <person name="Riley R."/>
            <person name="Hundley H."/>
            <person name="Na H."/>
            <person name="Barry K."/>
            <person name="Grigoriev I.V."/>
            <person name="Stajich J.E."/>
            <person name="Kennedy P.G."/>
        </authorList>
    </citation>
    <scope>NUCLEOTIDE SEQUENCE</scope>
    <source>
        <strain evidence="2">S12</strain>
    </source>
</reference>
<dbReference type="OrthoDB" id="39175at2759"/>
<feature type="non-terminal residue" evidence="2">
    <location>
        <position position="56"/>
    </location>
</feature>
<dbReference type="PROSITE" id="PS50048">
    <property type="entry name" value="ZN2_CY6_FUNGAL_2"/>
    <property type="match status" value="1"/>
</dbReference>
<keyword evidence="3" id="KW-1185">Reference proteome</keyword>
<name>A0A9P7AFA0_9AGAM</name>
<dbReference type="GO" id="GO:0008270">
    <property type="term" value="F:zinc ion binding"/>
    <property type="evidence" value="ECO:0007669"/>
    <property type="project" value="InterPro"/>
</dbReference>
<dbReference type="InterPro" id="IPR036864">
    <property type="entry name" value="Zn2-C6_fun-type_DNA-bd_sf"/>
</dbReference>
<dbReference type="GeneID" id="64590030"/>
<dbReference type="SMART" id="SM00066">
    <property type="entry name" value="GAL4"/>
    <property type="match status" value="1"/>
</dbReference>
<proteinExistence type="predicted"/>
<dbReference type="SUPFAM" id="SSF57701">
    <property type="entry name" value="Zn2/Cys6 DNA-binding domain"/>
    <property type="match status" value="1"/>
</dbReference>
<dbReference type="Gene3D" id="4.10.240.10">
    <property type="entry name" value="Zn(2)-C6 fungal-type DNA-binding domain"/>
    <property type="match status" value="1"/>
</dbReference>
<dbReference type="PROSITE" id="PS00463">
    <property type="entry name" value="ZN2_CY6_FUNGAL_1"/>
    <property type="match status" value="1"/>
</dbReference>
<dbReference type="CDD" id="cd00067">
    <property type="entry name" value="GAL4"/>
    <property type="match status" value="1"/>
</dbReference>
<dbReference type="GO" id="GO:0000981">
    <property type="term" value="F:DNA-binding transcription factor activity, RNA polymerase II-specific"/>
    <property type="evidence" value="ECO:0007669"/>
    <property type="project" value="InterPro"/>
</dbReference>
<comment type="caution">
    <text evidence="2">The sequence shown here is derived from an EMBL/GenBank/DDBJ whole genome shotgun (WGS) entry which is preliminary data.</text>
</comment>
<dbReference type="InterPro" id="IPR001138">
    <property type="entry name" value="Zn2Cys6_DnaBD"/>
</dbReference>
<evidence type="ECO:0000313" key="3">
    <source>
        <dbReference type="Proteomes" id="UP000719766"/>
    </source>
</evidence>
<feature type="non-terminal residue" evidence="2">
    <location>
        <position position="1"/>
    </location>
</feature>
<evidence type="ECO:0000313" key="2">
    <source>
        <dbReference type="EMBL" id="KAG1788117.1"/>
    </source>
</evidence>
<sequence length="56" mass="6557">RRGKRKRSDSQDERKTKVVRKIYVACDFCRGRKLRCDGTKPSCANCSTRTLKCVYK</sequence>
<dbReference type="EMBL" id="JABBWE010000071">
    <property type="protein sequence ID" value="KAG1788117.1"/>
    <property type="molecule type" value="Genomic_DNA"/>
</dbReference>
<dbReference type="RefSeq" id="XP_041155394.1">
    <property type="nucleotide sequence ID" value="XM_041296266.1"/>
</dbReference>
<accession>A0A9P7AFA0</accession>
<organism evidence="2 3">
    <name type="scientific">Suillus plorans</name>
    <dbReference type="NCBI Taxonomy" id="116603"/>
    <lineage>
        <taxon>Eukaryota</taxon>
        <taxon>Fungi</taxon>
        <taxon>Dikarya</taxon>
        <taxon>Basidiomycota</taxon>
        <taxon>Agaricomycotina</taxon>
        <taxon>Agaricomycetes</taxon>
        <taxon>Agaricomycetidae</taxon>
        <taxon>Boletales</taxon>
        <taxon>Suillineae</taxon>
        <taxon>Suillaceae</taxon>
        <taxon>Suillus</taxon>
    </lineage>
</organism>
<dbReference type="Pfam" id="PF00172">
    <property type="entry name" value="Zn_clus"/>
    <property type="match status" value="1"/>
</dbReference>